<protein>
    <submittedName>
        <fullName evidence="1">Uncharacterized protein</fullName>
    </submittedName>
</protein>
<dbReference type="Proteomes" id="UP001524502">
    <property type="component" value="Unassembled WGS sequence"/>
</dbReference>
<name>A0ABT1RT90_9FIRM</name>
<evidence type="ECO:0000313" key="1">
    <source>
        <dbReference type="EMBL" id="MCQ4638397.1"/>
    </source>
</evidence>
<evidence type="ECO:0000313" key="2">
    <source>
        <dbReference type="Proteomes" id="UP001524502"/>
    </source>
</evidence>
<gene>
    <name evidence="1" type="ORF">NE619_16830</name>
</gene>
<reference evidence="1 2" key="1">
    <citation type="submission" date="2022-06" db="EMBL/GenBank/DDBJ databases">
        <title>Isolation of gut microbiota from human fecal samples.</title>
        <authorList>
            <person name="Pamer E.G."/>
            <person name="Barat B."/>
            <person name="Waligurski E."/>
            <person name="Medina S."/>
            <person name="Paddock L."/>
            <person name="Mostad J."/>
        </authorList>
    </citation>
    <scope>NUCLEOTIDE SEQUENCE [LARGE SCALE GENOMIC DNA]</scope>
    <source>
        <strain evidence="1 2">SL.3.17</strain>
    </source>
</reference>
<proteinExistence type="predicted"/>
<dbReference type="EMBL" id="JANFXK010000027">
    <property type="protein sequence ID" value="MCQ4638397.1"/>
    <property type="molecule type" value="Genomic_DNA"/>
</dbReference>
<accession>A0ABT1RT90</accession>
<comment type="caution">
    <text evidence="1">The sequence shown here is derived from an EMBL/GenBank/DDBJ whole genome shotgun (WGS) entry which is preliminary data.</text>
</comment>
<keyword evidence="2" id="KW-1185">Reference proteome</keyword>
<organism evidence="1 2">
    <name type="scientific">Anaerovorax odorimutans</name>
    <dbReference type="NCBI Taxonomy" id="109327"/>
    <lineage>
        <taxon>Bacteria</taxon>
        <taxon>Bacillati</taxon>
        <taxon>Bacillota</taxon>
        <taxon>Clostridia</taxon>
        <taxon>Peptostreptococcales</taxon>
        <taxon>Anaerovoracaceae</taxon>
        <taxon>Anaerovorax</taxon>
    </lineage>
</organism>
<sequence>MPEQNNFIFQTATALPQLSYYFLAKEKVLAQANSAGPMYRASNIAQTEDIAGAKLFPIS</sequence>